<dbReference type="Proteomes" id="UP000583929">
    <property type="component" value="Unassembled WGS sequence"/>
</dbReference>
<organism evidence="2 3">
    <name type="scientific">Cannabis sativa</name>
    <name type="common">Hemp</name>
    <name type="synonym">Marijuana</name>
    <dbReference type="NCBI Taxonomy" id="3483"/>
    <lineage>
        <taxon>Eukaryota</taxon>
        <taxon>Viridiplantae</taxon>
        <taxon>Streptophyta</taxon>
        <taxon>Embryophyta</taxon>
        <taxon>Tracheophyta</taxon>
        <taxon>Spermatophyta</taxon>
        <taxon>Magnoliopsida</taxon>
        <taxon>eudicotyledons</taxon>
        <taxon>Gunneridae</taxon>
        <taxon>Pentapetalae</taxon>
        <taxon>rosids</taxon>
        <taxon>fabids</taxon>
        <taxon>Rosales</taxon>
        <taxon>Cannabaceae</taxon>
        <taxon>Cannabis</taxon>
    </lineage>
</organism>
<feature type="domain" description="Isopenicillin N synthase-like Fe(2+) 2OG dioxygenase" evidence="1">
    <location>
        <begin position="35"/>
        <end position="65"/>
    </location>
</feature>
<evidence type="ECO:0000259" key="1">
    <source>
        <dbReference type="Pfam" id="PF03171"/>
    </source>
</evidence>
<dbReference type="InterPro" id="IPR050231">
    <property type="entry name" value="Iron_ascorbate_oxido_reductase"/>
</dbReference>
<dbReference type="SUPFAM" id="SSF51197">
    <property type="entry name" value="Clavaminate synthase-like"/>
    <property type="match status" value="1"/>
</dbReference>
<dbReference type="EMBL" id="JAATIQ010000141">
    <property type="protein sequence ID" value="KAF4377791.1"/>
    <property type="molecule type" value="Genomic_DNA"/>
</dbReference>
<proteinExistence type="predicted"/>
<evidence type="ECO:0000313" key="2">
    <source>
        <dbReference type="EMBL" id="KAF4377791.1"/>
    </source>
</evidence>
<dbReference type="PANTHER" id="PTHR47990">
    <property type="entry name" value="2-OXOGLUTARATE (2OG) AND FE(II)-DEPENDENT OXYGENASE SUPERFAMILY PROTEIN-RELATED"/>
    <property type="match status" value="1"/>
</dbReference>
<dbReference type="InterPro" id="IPR027443">
    <property type="entry name" value="IPNS-like_sf"/>
</dbReference>
<accession>A0A7J6G486</accession>
<sequence length="105" mass="12318">MVIKLVGSGFLLITLIRHFSFHENVYYLFKLEKKKVLSNGKYKSVLHRSLVNKKETQMSWAVFCASPHQTMIGPLPELVDEHNLPKFSTKTYAEYRHRKLNKLPQ</sequence>
<protein>
    <recommendedName>
        <fullName evidence="1">Isopenicillin N synthase-like Fe(2+) 2OG dioxygenase domain-containing protein</fullName>
    </recommendedName>
</protein>
<name>A0A7J6G486_CANSA</name>
<evidence type="ECO:0000313" key="3">
    <source>
        <dbReference type="Proteomes" id="UP000583929"/>
    </source>
</evidence>
<comment type="caution">
    <text evidence="2">The sequence shown here is derived from an EMBL/GenBank/DDBJ whole genome shotgun (WGS) entry which is preliminary data.</text>
</comment>
<keyword evidence="3" id="KW-1185">Reference proteome</keyword>
<dbReference type="Pfam" id="PF03171">
    <property type="entry name" value="2OG-FeII_Oxy"/>
    <property type="match status" value="1"/>
</dbReference>
<dbReference type="Gene3D" id="2.60.120.330">
    <property type="entry name" value="B-lactam Antibiotic, Isopenicillin N Synthase, Chain"/>
    <property type="match status" value="1"/>
</dbReference>
<dbReference type="AlphaFoldDB" id="A0A7J6G486"/>
<reference evidence="2 3" key="1">
    <citation type="journal article" date="2020" name="bioRxiv">
        <title>Sequence and annotation of 42 cannabis genomes reveals extensive copy number variation in cannabinoid synthesis and pathogen resistance genes.</title>
        <authorList>
            <person name="Mckernan K.J."/>
            <person name="Helbert Y."/>
            <person name="Kane L.T."/>
            <person name="Ebling H."/>
            <person name="Zhang L."/>
            <person name="Liu B."/>
            <person name="Eaton Z."/>
            <person name="Mclaughlin S."/>
            <person name="Kingan S."/>
            <person name="Baybayan P."/>
            <person name="Concepcion G."/>
            <person name="Jordan M."/>
            <person name="Riva A."/>
            <person name="Barbazuk W."/>
            <person name="Harkins T."/>
        </authorList>
    </citation>
    <scope>NUCLEOTIDE SEQUENCE [LARGE SCALE GENOMIC DNA]</scope>
    <source>
        <strain evidence="3">cv. Jamaican Lion 4</strain>
        <tissue evidence="2">Leaf</tissue>
    </source>
</reference>
<dbReference type="InterPro" id="IPR044861">
    <property type="entry name" value="IPNS-like_FE2OG_OXY"/>
</dbReference>
<gene>
    <name evidence="2" type="ORF">G4B88_031457</name>
</gene>